<evidence type="ECO:0000313" key="3">
    <source>
        <dbReference type="Proteomes" id="UP000606889"/>
    </source>
</evidence>
<feature type="transmembrane region" description="Helical" evidence="1">
    <location>
        <begin position="99"/>
        <end position="118"/>
    </location>
</feature>
<dbReference type="SUPFAM" id="SSF103473">
    <property type="entry name" value="MFS general substrate transporter"/>
    <property type="match status" value="1"/>
</dbReference>
<dbReference type="Proteomes" id="UP000606889">
    <property type="component" value="Unassembled WGS sequence"/>
</dbReference>
<dbReference type="RefSeq" id="WP_186858813.1">
    <property type="nucleotide sequence ID" value="NZ_JACOON010000007.1"/>
</dbReference>
<dbReference type="CDD" id="cd17332">
    <property type="entry name" value="MFS_MelB_like"/>
    <property type="match status" value="1"/>
</dbReference>
<name>A0ABR7EJN5_9FIRM</name>
<dbReference type="PANTHER" id="PTHR11328">
    <property type="entry name" value="MAJOR FACILITATOR SUPERFAMILY DOMAIN-CONTAINING PROTEIN"/>
    <property type="match status" value="1"/>
</dbReference>
<feature type="transmembrane region" description="Helical" evidence="1">
    <location>
        <begin position="397"/>
        <end position="419"/>
    </location>
</feature>
<keyword evidence="3" id="KW-1185">Reference proteome</keyword>
<dbReference type="InterPro" id="IPR036259">
    <property type="entry name" value="MFS_trans_sf"/>
</dbReference>
<keyword evidence="1" id="KW-0812">Transmembrane</keyword>
<reference evidence="2 3" key="1">
    <citation type="submission" date="2020-08" db="EMBL/GenBank/DDBJ databases">
        <title>Genome public.</title>
        <authorList>
            <person name="Liu C."/>
            <person name="Sun Q."/>
        </authorList>
    </citation>
    <scope>NUCLEOTIDE SEQUENCE [LARGE SCALE GENOMIC DNA]</scope>
    <source>
        <strain evidence="2 3">NSJ-35</strain>
    </source>
</reference>
<accession>A0ABR7EJN5</accession>
<dbReference type="NCBIfam" id="TIGR00792">
    <property type="entry name" value="gph"/>
    <property type="match status" value="1"/>
</dbReference>
<dbReference type="InterPro" id="IPR001927">
    <property type="entry name" value="Na/Gal_symport"/>
</dbReference>
<feature type="transmembrane region" description="Helical" evidence="1">
    <location>
        <begin position="51"/>
        <end position="78"/>
    </location>
</feature>
<protein>
    <submittedName>
        <fullName evidence="2">MFS transporter</fullName>
    </submittedName>
</protein>
<dbReference type="Pfam" id="PF13347">
    <property type="entry name" value="MFS_2"/>
    <property type="match status" value="1"/>
</dbReference>
<evidence type="ECO:0000313" key="2">
    <source>
        <dbReference type="EMBL" id="MBC5649378.1"/>
    </source>
</evidence>
<evidence type="ECO:0000256" key="1">
    <source>
        <dbReference type="SAM" id="Phobius"/>
    </source>
</evidence>
<feature type="transmembrane region" description="Helical" evidence="1">
    <location>
        <begin position="254"/>
        <end position="279"/>
    </location>
</feature>
<proteinExistence type="predicted"/>
<dbReference type="PANTHER" id="PTHR11328:SF24">
    <property type="entry name" value="MAJOR FACILITATOR SUPERFAMILY (MFS) PROFILE DOMAIN-CONTAINING PROTEIN"/>
    <property type="match status" value="1"/>
</dbReference>
<feature type="transmembrane region" description="Helical" evidence="1">
    <location>
        <begin position="202"/>
        <end position="225"/>
    </location>
</feature>
<comment type="caution">
    <text evidence="2">The sequence shown here is derived from an EMBL/GenBank/DDBJ whole genome shotgun (WGS) entry which is preliminary data.</text>
</comment>
<feature type="transmembrane region" description="Helical" evidence="1">
    <location>
        <begin position="169"/>
        <end position="190"/>
    </location>
</feature>
<gene>
    <name evidence="2" type="ORF">H8S18_13605</name>
</gene>
<organism evidence="2 3">
    <name type="scientific">Christensenella tenuis</name>
    <dbReference type="NCBI Taxonomy" id="2763033"/>
    <lineage>
        <taxon>Bacteria</taxon>
        <taxon>Bacillati</taxon>
        <taxon>Bacillota</taxon>
        <taxon>Clostridia</taxon>
        <taxon>Christensenellales</taxon>
        <taxon>Christensenellaceae</taxon>
        <taxon>Christensenella</taxon>
    </lineage>
</organism>
<feature type="transmembrane region" description="Helical" evidence="1">
    <location>
        <begin position="352"/>
        <end position="376"/>
    </location>
</feature>
<feature type="transmembrane region" description="Helical" evidence="1">
    <location>
        <begin position="130"/>
        <end position="149"/>
    </location>
</feature>
<dbReference type="EMBL" id="JACOON010000007">
    <property type="protein sequence ID" value="MBC5649378.1"/>
    <property type="molecule type" value="Genomic_DNA"/>
</dbReference>
<sequence>MAAKNTTQPAAAAAEPVSKPIYHGKEAVWRKMAFASGDITYNFPWMLVSSFLMFFMTDIALIPAAVVSILFLVCRVFDAVNDPLIGILADRTHTRFGRYRPWLLASGIPLVVSVILLFWAHPEWPEMSRTIYGCVMYCIAVVFATMWNIPYGGLMASLTPDPTERASFASYKILFSSVTCAIASSIFLPLTNMFGAADGDPVNGYLIGAVIVCALAVPFIFTCFFGTKEVVHPPKNQKIKAKALFQVIGKNPPLLIVVVSFFIFGFISYGRMTVAVYYFQYNVGDPTGGLFSIYALLNGVLAGIMAFFGARLMKVFKSKRNTILFGYMAMAILCIITYLMDPATVSSTTIMVLLLASGLVSGISSSMIYAMVPDTVEYGQWKSGIRADGFVYSGTSFMLKLGGAIAPTLLAALIAMAGYVPGAAQNADTLNVMNSMMNLMPAILSILGFVIFLFYKLDGKMHARILADLEARGDQLMD</sequence>
<keyword evidence="1" id="KW-0472">Membrane</keyword>
<dbReference type="Gene3D" id="1.20.1250.20">
    <property type="entry name" value="MFS general substrate transporter like domains"/>
    <property type="match status" value="2"/>
</dbReference>
<feature type="transmembrane region" description="Helical" evidence="1">
    <location>
        <begin position="291"/>
        <end position="310"/>
    </location>
</feature>
<feature type="transmembrane region" description="Helical" evidence="1">
    <location>
        <begin position="439"/>
        <end position="457"/>
    </location>
</feature>
<feature type="transmembrane region" description="Helical" evidence="1">
    <location>
        <begin position="322"/>
        <end position="340"/>
    </location>
</feature>
<keyword evidence="1" id="KW-1133">Transmembrane helix</keyword>
<dbReference type="InterPro" id="IPR039672">
    <property type="entry name" value="MFS_2"/>
</dbReference>